<comment type="caution">
    <text evidence="1">The sequence shown here is derived from an EMBL/GenBank/DDBJ whole genome shotgun (WGS) entry which is preliminary data.</text>
</comment>
<gene>
    <name evidence="1" type="ORF">JR316_011243</name>
</gene>
<sequence length="573" mass="64090">MPEMTEFSTLLSHPVELIQSISDELDIPDVCRLRLTCKELTAHLGPQLFHTFTLDISRSTIAKVIPRLEALSRGDHVVCYSAKKLVIRSLSPSHNQDLYGTICSLTRTRPSNRLGQSESSEESYDVARAKEFMMAHLFDAIASLKNVRNVEWSPSSTDKAWSHQTVMNALSSLPTLNRISIRLSDVKIALDLQFLKYLHEVNLDGVTLLRQGDIFESLAKAIAQNQCLTSITLSRSWRQPFGGTLNQQNLHQLFKYYPATAPPLRLRHLSLRSFLVRLDSITLHHLSHLTSLSLTCIEDPDVPVVATFPTGVQDDSLVHERSKYGSTLDDIWKALINAGIHLVEITVDVVPSALLDYLALYTGLKILRLMPGGFHGGGSSDTAADQFFSVALKYHVQTLEDLQIASLFEGRWCFGSHNVDVISQCTKLRKLRMCINSDQLPSQQPHSIEEANDMKLLLDTVVLHMPRISIVLIAGANQEALRPSRSGYISMVHFAAVNRKLSKIIDEYEPPPSCHRLPLLMVSSSGKLVYQCKTKQNIGTYSNNEAGLKESRGLKYVKAPVFTSVNDTYSEWL</sequence>
<name>A0A8H8CFV7_PSICU</name>
<reference evidence="1" key="1">
    <citation type="submission" date="2021-02" db="EMBL/GenBank/DDBJ databases">
        <title>Psilocybe cubensis genome.</title>
        <authorList>
            <person name="Mckernan K.J."/>
            <person name="Crawford S."/>
            <person name="Trippe A."/>
            <person name="Kane L.T."/>
            <person name="Mclaughlin S."/>
        </authorList>
    </citation>
    <scope>NUCLEOTIDE SEQUENCE [LARGE SCALE GENOMIC DNA]</scope>
    <source>
        <strain evidence="1">MGC-MH-2018</strain>
    </source>
</reference>
<dbReference type="SUPFAM" id="SSF52047">
    <property type="entry name" value="RNI-like"/>
    <property type="match status" value="1"/>
</dbReference>
<dbReference type="AlphaFoldDB" id="A0A8H8CFV7"/>
<evidence type="ECO:0000313" key="1">
    <source>
        <dbReference type="EMBL" id="KAG5164046.1"/>
    </source>
</evidence>
<protein>
    <recommendedName>
        <fullName evidence="2">F-box domain-containing protein</fullName>
    </recommendedName>
</protein>
<evidence type="ECO:0008006" key="2">
    <source>
        <dbReference type="Google" id="ProtNLM"/>
    </source>
</evidence>
<organism evidence="1">
    <name type="scientific">Psilocybe cubensis</name>
    <name type="common">Psychedelic mushroom</name>
    <name type="synonym">Stropharia cubensis</name>
    <dbReference type="NCBI Taxonomy" id="181762"/>
    <lineage>
        <taxon>Eukaryota</taxon>
        <taxon>Fungi</taxon>
        <taxon>Dikarya</taxon>
        <taxon>Basidiomycota</taxon>
        <taxon>Agaricomycotina</taxon>
        <taxon>Agaricomycetes</taxon>
        <taxon>Agaricomycetidae</taxon>
        <taxon>Agaricales</taxon>
        <taxon>Agaricineae</taxon>
        <taxon>Strophariaceae</taxon>
        <taxon>Psilocybe</taxon>
    </lineage>
</organism>
<proteinExistence type="predicted"/>
<dbReference type="OrthoDB" id="3541472at2759"/>
<accession>A0A8H8CFV7</accession>
<dbReference type="EMBL" id="JAFIQS010000013">
    <property type="protein sequence ID" value="KAG5164046.1"/>
    <property type="molecule type" value="Genomic_DNA"/>
</dbReference>